<keyword evidence="10" id="KW-1185">Reference proteome</keyword>
<feature type="domain" description="GCVT N-terminal" evidence="7">
    <location>
        <begin position="16"/>
        <end position="260"/>
    </location>
</feature>
<evidence type="ECO:0000313" key="10">
    <source>
        <dbReference type="Proteomes" id="UP001465153"/>
    </source>
</evidence>
<sequence length="373" mass="40431">MSNDQQALLNTPLAPLHGELGAKMVPFAGYSMPVQYSGVKPEHLHTREKAGLFDVSHMGQVIVKGEHACAELERLIPVDLQVLAIGHQSYGVLTNENGGIIDDLIIARWQEDEFFIVINAACKHKDIEHFKKHLIHSELVEINDRALIALQGPSAATVMESLCPQATKLTFMQCAKFEISGELCFISRSGYTGEDGFEISIPENAAINIAEQILAFDDAKPIGLGARDSLRLESGLCLYGQDLQDDISVVESSLGWAISKSRRRQGERSGDFLGAELIFKQQQDGVGKKRVGFAVDAKTPVRAGSDIVDSDGNVVGTITSGTFSPSLSRPIAMGYVNTDVSAVGTSLHALVRNKPVPISVAKMPFVPQNYFRG</sequence>
<feature type="domain" description="Aminomethyltransferase C-terminal" evidence="8">
    <location>
        <begin position="288"/>
        <end position="366"/>
    </location>
</feature>
<dbReference type="NCBIfam" id="TIGR00528">
    <property type="entry name" value="gcvT"/>
    <property type="match status" value="1"/>
</dbReference>
<comment type="caution">
    <text evidence="9">The sequence shown here is derived from an EMBL/GenBank/DDBJ whole genome shotgun (WGS) entry which is preliminary data.</text>
</comment>
<name>A0ABQ0ABL5_9GAMM</name>
<dbReference type="InterPro" id="IPR013977">
    <property type="entry name" value="GcvT_C"/>
</dbReference>
<dbReference type="SUPFAM" id="SSF101790">
    <property type="entry name" value="Aminomethyltransferase beta-barrel domain"/>
    <property type="match status" value="1"/>
</dbReference>
<dbReference type="Pfam" id="PF01571">
    <property type="entry name" value="GCV_T"/>
    <property type="match status" value="1"/>
</dbReference>
<dbReference type="EMBL" id="BAABWN010000009">
    <property type="protein sequence ID" value="GAA6169041.1"/>
    <property type="molecule type" value="Genomic_DNA"/>
</dbReference>
<dbReference type="SUPFAM" id="SSF103025">
    <property type="entry name" value="Folate-binding domain"/>
    <property type="match status" value="1"/>
</dbReference>
<comment type="similarity">
    <text evidence="1">Belongs to the GcvT family.</text>
</comment>
<dbReference type="PANTHER" id="PTHR43757:SF2">
    <property type="entry name" value="AMINOMETHYLTRANSFERASE, MITOCHONDRIAL"/>
    <property type="match status" value="1"/>
</dbReference>
<evidence type="ECO:0000256" key="3">
    <source>
        <dbReference type="ARBA" id="ARBA00022576"/>
    </source>
</evidence>
<organism evidence="9 10">
    <name type="scientific">Sessilibacter corallicola</name>
    <dbReference type="NCBI Taxonomy" id="2904075"/>
    <lineage>
        <taxon>Bacteria</taxon>
        <taxon>Pseudomonadati</taxon>
        <taxon>Pseudomonadota</taxon>
        <taxon>Gammaproteobacteria</taxon>
        <taxon>Cellvibrionales</taxon>
        <taxon>Cellvibrionaceae</taxon>
        <taxon>Sessilibacter</taxon>
    </lineage>
</organism>
<evidence type="ECO:0000259" key="8">
    <source>
        <dbReference type="Pfam" id="PF08669"/>
    </source>
</evidence>
<gene>
    <name evidence="9" type="primary">gcvT</name>
    <name evidence="9" type="ORF">NBRC116591_28520</name>
</gene>
<reference evidence="9 10" key="1">
    <citation type="submission" date="2024-04" db="EMBL/GenBank/DDBJ databases">
        <title>Draft genome sequence of Sessilibacter corallicola NBRC 116591.</title>
        <authorList>
            <person name="Miyakawa T."/>
            <person name="Kusuya Y."/>
            <person name="Miura T."/>
        </authorList>
    </citation>
    <scope>NUCLEOTIDE SEQUENCE [LARGE SCALE GENOMIC DNA]</scope>
    <source>
        <strain evidence="9 10">KU-00831-HH</strain>
    </source>
</reference>
<dbReference type="Pfam" id="PF08669">
    <property type="entry name" value="GCV_T_C"/>
    <property type="match status" value="1"/>
</dbReference>
<dbReference type="Gene3D" id="4.10.1250.10">
    <property type="entry name" value="Aminomethyltransferase fragment"/>
    <property type="match status" value="1"/>
</dbReference>
<dbReference type="InterPro" id="IPR029043">
    <property type="entry name" value="GcvT/YgfZ_C"/>
</dbReference>
<protein>
    <recommendedName>
        <fullName evidence="2">aminomethyltransferase</fullName>
        <ecNumber evidence="2">2.1.2.10</ecNumber>
    </recommendedName>
    <alternativeName>
        <fullName evidence="5">Glycine cleavage system T protein</fullName>
    </alternativeName>
</protein>
<comment type="catalytic activity">
    <reaction evidence="6">
        <text>N(6)-[(R)-S(8)-aminomethyldihydrolipoyl]-L-lysyl-[protein] + (6S)-5,6,7,8-tetrahydrofolate = N(6)-[(R)-dihydrolipoyl]-L-lysyl-[protein] + (6R)-5,10-methylene-5,6,7,8-tetrahydrofolate + NH4(+)</text>
        <dbReference type="Rhea" id="RHEA:16945"/>
        <dbReference type="Rhea" id="RHEA-COMP:10475"/>
        <dbReference type="Rhea" id="RHEA-COMP:10492"/>
        <dbReference type="ChEBI" id="CHEBI:15636"/>
        <dbReference type="ChEBI" id="CHEBI:28938"/>
        <dbReference type="ChEBI" id="CHEBI:57453"/>
        <dbReference type="ChEBI" id="CHEBI:83100"/>
        <dbReference type="ChEBI" id="CHEBI:83143"/>
        <dbReference type="EC" id="2.1.2.10"/>
    </reaction>
</comment>
<evidence type="ECO:0000256" key="5">
    <source>
        <dbReference type="ARBA" id="ARBA00031395"/>
    </source>
</evidence>
<evidence type="ECO:0000256" key="6">
    <source>
        <dbReference type="ARBA" id="ARBA00047665"/>
    </source>
</evidence>
<keyword evidence="4" id="KW-0808">Transferase</keyword>
<evidence type="ECO:0000256" key="1">
    <source>
        <dbReference type="ARBA" id="ARBA00008609"/>
    </source>
</evidence>
<dbReference type="PANTHER" id="PTHR43757">
    <property type="entry name" value="AMINOMETHYLTRANSFERASE"/>
    <property type="match status" value="1"/>
</dbReference>
<evidence type="ECO:0000259" key="7">
    <source>
        <dbReference type="Pfam" id="PF01571"/>
    </source>
</evidence>
<dbReference type="InterPro" id="IPR027266">
    <property type="entry name" value="TrmE/GcvT-like"/>
</dbReference>
<dbReference type="NCBIfam" id="NF010093">
    <property type="entry name" value="PRK13579.1"/>
    <property type="match status" value="1"/>
</dbReference>
<dbReference type="Gene3D" id="2.40.30.110">
    <property type="entry name" value="Aminomethyltransferase beta-barrel domains"/>
    <property type="match status" value="1"/>
</dbReference>
<proteinExistence type="inferred from homology"/>
<dbReference type="EC" id="2.1.2.10" evidence="2"/>
<keyword evidence="3" id="KW-0032">Aminotransferase</keyword>
<dbReference type="PIRSF" id="PIRSF006487">
    <property type="entry name" value="GcvT"/>
    <property type="match status" value="1"/>
</dbReference>
<dbReference type="Proteomes" id="UP001465153">
    <property type="component" value="Unassembled WGS sequence"/>
</dbReference>
<evidence type="ECO:0000313" key="9">
    <source>
        <dbReference type="EMBL" id="GAA6169041.1"/>
    </source>
</evidence>
<accession>A0ABQ0ABL5</accession>
<evidence type="ECO:0000256" key="2">
    <source>
        <dbReference type="ARBA" id="ARBA00012616"/>
    </source>
</evidence>
<dbReference type="InterPro" id="IPR006222">
    <property type="entry name" value="GCVT_N"/>
</dbReference>
<dbReference type="InterPro" id="IPR006223">
    <property type="entry name" value="GcvT"/>
</dbReference>
<dbReference type="InterPro" id="IPR028896">
    <property type="entry name" value="GcvT/YgfZ/DmdA"/>
</dbReference>
<dbReference type="NCBIfam" id="NF001567">
    <property type="entry name" value="PRK00389.1"/>
    <property type="match status" value="1"/>
</dbReference>
<dbReference type="Gene3D" id="3.30.1360.120">
    <property type="entry name" value="Probable tRNA modification gtpase trme, domain 1"/>
    <property type="match status" value="1"/>
</dbReference>
<evidence type="ECO:0000256" key="4">
    <source>
        <dbReference type="ARBA" id="ARBA00022679"/>
    </source>
</evidence>
<dbReference type="Gene3D" id="3.30.70.1400">
    <property type="entry name" value="Aminomethyltransferase beta-barrel domains"/>
    <property type="match status" value="1"/>
</dbReference>
<dbReference type="RefSeq" id="WP_353303694.1">
    <property type="nucleotide sequence ID" value="NZ_BAABWN010000009.1"/>
</dbReference>